<proteinExistence type="predicted"/>
<feature type="chain" id="PRO_5046058656" evidence="2">
    <location>
        <begin position="21"/>
        <end position="194"/>
    </location>
</feature>
<reference evidence="3" key="2">
    <citation type="submission" date="2025-09" db="UniProtKB">
        <authorList>
            <consortium name="Ensembl"/>
        </authorList>
    </citation>
    <scope>IDENTIFICATION</scope>
</reference>
<evidence type="ECO:0000256" key="1">
    <source>
        <dbReference type="SAM" id="MobiDB-lite"/>
    </source>
</evidence>
<keyword evidence="2" id="KW-0732">Signal</keyword>
<dbReference type="Pfam" id="PF07117">
    <property type="entry name" value="DUF1373"/>
    <property type="match status" value="1"/>
</dbReference>
<feature type="region of interest" description="Disordered" evidence="1">
    <location>
        <begin position="170"/>
        <end position="194"/>
    </location>
</feature>
<reference evidence="3" key="1">
    <citation type="submission" date="2025-08" db="UniProtKB">
        <authorList>
            <consortium name="Ensembl"/>
        </authorList>
    </citation>
    <scope>IDENTIFICATION</scope>
</reference>
<organism evidence="3 4">
    <name type="scientific">Gadus morhua</name>
    <name type="common">Atlantic cod</name>
    <dbReference type="NCBI Taxonomy" id="8049"/>
    <lineage>
        <taxon>Eukaryota</taxon>
        <taxon>Metazoa</taxon>
        <taxon>Chordata</taxon>
        <taxon>Craniata</taxon>
        <taxon>Vertebrata</taxon>
        <taxon>Euteleostomi</taxon>
        <taxon>Actinopterygii</taxon>
        <taxon>Neopterygii</taxon>
        <taxon>Teleostei</taxon>
        <taxon>Neoteleostei</taxon>
        <taxon>Acanthomorphata</taxon>
        <taxon>Zeiogadaria</taxon>
        <taxon>Gadariae</taxon>
        <taxon>Gadiformes</taxon>
        <taxon>Gadoidei</taxon>
        <taxon>Gadidae</taxon>
        <taxon>Gadus</taxon>
    </lineage>
</organism>
<feature type="signal peptide" evidence="2">
    <location>
        <begin position="1"/>
        <end position="20"/>
    </location>
</feature>
<dbReference type="Ensembl" id="ENSGMOT00000045065.1">
    <property type="protein sequence ID" value="ENSGMOP00000067850.1"/>
    <property type="gene ID" value="ENSGMOG00000027515.1"/>
</dbReference>
<evidence type="ECO:0000313" key="3">
    <source>
        <dbReference type="Ensembl" id="ENSGMOP00000067850.1"/>
    </source>
</evidence>
<dbReference type="GeneTree" id="ENSGT01060000251279"/>
<dbReference type="InterPro" id="IPR009803">
    <property type="entry name" value="DUF1373"/>
</dbReference>
<protein>
    <submittedName>
        <fullName evidence="3">Uncharacterized protein</fullName>
    </submittedName>
</protein>
<accession>A0A8C5D0B4</accession>
<dbReference type="Proteomes" id="UP000694546">
    <property type="component" value="Chromosome 13"/>
</dbReference>
<sequence>MSGSVHRLIWISCLIGGVFSLPVNGKTFNILQKSWSDFSTPGSAYPVGQDASVYTYGRAPKEYFRQEPSAWSKQNSDAKADGGVYSNEGSDMDAGESVWAKNGGMDSGSDGYYPVPEGYSEELVPSMEEETPEEEPVLSDVSDLDPVYHFSSRSRYQQGRQAFFLTRYNPGEPTVGSADMADSKSNGMVKDGNV</sequence>
<name>A0A8C5D0B4_GADMO</name>
<keyword evidence="4" id="KW-1185">Reference proteome</keyword>
<evidence type="ECO:0000313" key="4">
    <source>
        <dbReference type="Proteomes" id="UP000694546"/>
    </source>
</evidence>
<feature type="region of interest" description="Disordered" evidence="1">
    <location>
        <begin position="67"/>
        <end position="91"/>
    </location>
</feature>
<dbReference type="AlphaFoldDB" id="A0A8C5D0B4"/>
<evidence type="ECO:0000256" key="2">
    <source>
        <dbReference type="SAM" id="SignalP"/>
    </source>
</evidence>